<evidence type="ECO:0000256" key="1">
    <source>
        <dbReference type="SAM" id="MobiDB-lite"/>
    </source>
</evidence>
<comment type="caution">
    <text evidence="2">The sequence shown here is derived from an EMBL/GenBank/DDBJ whole genome shotgun (WGS) entry which is preliminary data.</text>
</comment>
<feature type="region of interest" description="Disordered" evidence="1">
    <location>
        <begin position="342"/>
        <end position="536"/>
    </location>
</feature>
<reference evidence="2" key="1">
    <citation type="submission" date="2022-09" db="EMBL/GenBank/DDBJ databases">
        <title>Fusarium specimens isolated from Avocado Roots.</title>
        <authorList>
            <person name="Stajich J."/>
            <person name="Roper C."/>
            <person name="Heimlech-Rivalta G."/>
        </authorList>
    </citation>
    <scope>NUCLEOTIDE SEQUENCE</scope>
    <source>
        <strain evidence="2">A02</strain>
    </source>
</reference>
<proteinExistence type="predicted"/>
<protein>
    <submittedName>
        <fullName evidence="2">Uncharacterized protein</fullName>
    </submittedName>
</protein>
<evidence type="ECO:0000313" key="2">
    <source>
        <dbReference type="EMBL" id="KAJ4179280.1"/>
    </source>
</evidence>
<feature type="compositionally biased region" description="Basic and acidic residues" evidence="1">
    <location>
        <begin position="514"/>
        <end position="536"/>
    </location>
</feature>
<name>A0A9W8QUA6_9HYPO</name>
<feature type="compositionally biased region" description="Low complexity" evidence="1">
    <location>
        <begin position="478"/>
        <end position="487"/>
    </location>
</feature>
<keyword evidence="3" id="KW-1185">Reference proteome</keyword>
<accession>A0A9W8QUA6</accession>
<feature type="compositionally biased region" description="Basic and acidic residues" evidence="1">
    <location>
        <begin position="381"/>
        <end position="445"/>
    </location>
</feature>
<organism evidence="2 3">
    <name type="scientific">Fusarium falciforme</name>
    <dbReference type="NCBI Taxonomy" id="195108"/>
    <lineage>
        <taxon>Eukaryota</taxon>
        <taxon>Fungi</taxon>
        <taxon>Dikarya</taxon>
        <taxon>Ascomycota</taxon>
        <taxon>Pezizomycotina</taxon>
        <taxon>Sordariomycetes</taxon>
        <taxon>Hypocreomycetidae</taxon>
        <taxon>Hypocreales</taxon>
        <taxon>Nectriaceae</taxon>
        <taxon>Fusarium</taxon>
        <taxon>Fusarium solani species complex</taxon>
    </lineage>
</organism>
<evidence type="ECO:0000313" key="3">
    <source>
        <dbReference type="Proteomes" id="UP001152087"/>
    </source>
</evidence>
<dbReference type="EMBL" id="JAOQAV010000060">
    <property type="protein sequence ID" value="KAJ4179280.1"/>
    <property type="molecule type" value="Genomic_DNA"/>
</dbReference>
<feature type="compositionally biased region" description="Basic and acidic residues" evidence="1">
    <location>
        <begin position="491"/>
        <end position="503"/>
    </location>
</feature>
<gene>
    <name evidence="2" type="ORF">NW755_012624</name>
</gene>
<dbReference type="AlphaFoldDB" id="A0A9W8QUA6"/>
<dbReference type="Proteomes" id="UP001152087">
    <property type="component" value="Unassembled WGS sequence"/>
</dbReference>
<sequence>MDSDDIRKRLPTSDHNDDAAAVILETRPPFCSIRDKHSGLDCLITVLRRIYTDSFLGPNGLAQKEWFAAAESENPILTHAWHMFGQGEEDVRKATEARNSLLKSLQEMGMTGEESFSELDRSPLMAKTFWGQSELVLFHPKFDAMTLEVFSSTKQEKGEGSLIKAQRHVDGLTVQGRIDQIFGVHPNGGIHLILRPARPEILRVEYHPAEDPTDRPPFHSFRLIDLPDWIYRQGDGELSFDMTGRVPYALIAVVQHRDEPTGSDSVRTYSANGANIVPEYEPSSYTPGNWSLEDAKRHTYTLFYGRSDLDMLPLEPFPELDRRVADLEFWRCVVGSIQSRPSLQKTQLAGVTPRQEPKTVAPRQEHGAASSQREAPVTGHSPERKGAPEQQESHRGMEKDRYGTLIRREEHAPAGKSESRQLKRKHGDDGPDKPGTRAPKPRSDHPLPGTGQDRQPARPPIGMSANKQAGGHSRNGRPRPSGSQSPRRSGHREDDRQDRDRGAKERRKSGGLHARGEVRGDGSKDHRERDGRDRNE</sequence>